<dbReference type="Proteomes" id="UP000829758">
    <property type="component" value="Chromosome"/>
</dbReference>
<keyword evidence="8" id="KW-1185">Reference proteome</keyword>
<dbReference type="PANTHER" id="PTHR30346">
    <property type="entry name" value="TRANSCRIPTIONAL DUAL REGULATOR HCAR-RELATED"/>
    <property type="match status" value="1"/>
</dbReference>
<dbReference type="EMBL" id="JAJFZT010000007">
    <property type="protein sequence ID" value="MCC3273199.1"/>
    <property type="molecule type" value="Genomic_DNA"/>
</dbReference>
<dbReference type="Gene3D" id="3.40.190.10">
    <property type="entry name" value="Periplasmic binding protein-like II"/>
    <property type="match status" value="2"/>
</dbReference>
<dbReference type="PRINTS" id="PR00039">
    <property type="entry name" value="HTHLYSR"/>
</dbReference>
<gene>
    <name evidence="6" type="ORF">LJ755_10720</name>
    <name evidence="7" type="ORF">MUK71_03985</name>
</gene>
<dbReference type="GO" id="GO:0003677">
    <property type="term" value="F:DNA binding"/>
    <property type="evidence" value="ECO:0007669"/>
    <property type="project" value="UniProtKB-KW"/>
</dbReference>
<dbReference type="FunFam" id="1.10.10.10:FF:000001">
    <property type="entry name" value="LysR family transcriptional regulator"/>
    <property type="match status" value="1"/>
</dbReference>
<dbReference type="GO" id="GO:0032993">
    <property type="term" value="C:protein-DNA complex"/>
    <property type="evidence" value="ECO:0007669"/>
    <property type="project" value="TreeGrafter"/>
</dbReference>
<protein>
    <submittedName>
        <fullName evidence="6">LysR family transcriptional regulator</fullName>
    </submittedName>
</protein>
<dbReference type="EMBL" id="CP094984">
    <property type="protein sequence ID" value="UON92812.1"/>
    <property type="molecule type" value="Genomic_DNA"/>
</dbReference>
<evidence type="ECO:0000313" key="6">
    <source>
        <dbReference type="EMBL" id="MCC3273199.1"/>
    </source>
</evidence>
<evidence type="ECO:0000259" key="5">
    <source>
        <dbReference type="PROSITE" id="PS50931"/>
    </source>
</evidence>
<dbReference type="AlphaFoldDB" id="A0A9X1MAE4"/>
<keyword evidence="3" id="KW-0238">DNA-binding</keyword>
<evidence type="ECO:0000313" key="7">
    <source>
        <dbReference type="EMBL" id="UON92812.1"/>
    </source>
</evidence>
<comment type="similarity">
    <text evidence="1">Belongs to the LysR transcriptional regulatory family.</text>
</comment>
<dbReference type="RefSeq" id="WP_227905263.1">
    <property type="nucleotide sequence ID" value="NZ_CP094984.1"/>
</dbReference>
<dbReference type="InterPro" id="IPR036388">
    <property type="entry name" value="WH-like_DNA-bd_sf"/>
</dbReference>
<dbReference type="InterPro" id="IPR036390">
    <property type="entry name" value="WH_DNA-bd_sf"/>
</dbReference>
<evidence type="ECO:0000256" key="3">
    <source>
        <dbReference type="ARBA" id="ARBA00023125"/>
    </source>
</evidence>
<reference evidence="6" key="1">
    <citation type="submission" date="2021-10" db="EMBL/GenBank/DDBJ databases">
        <title>Novel species in genus Arthrobacter.</title>
        <authorList>
            <person name="Liu Y."/>
        </authorList>
    </citation>
    <scope>NUCLEOTIDE SEQUENCE</scope>
    <source>
        <strain evidence="6">Zg-Y462</strain>
        <strain evidence="8">zg-Y462</strain>
    </source>
</reference>
<feature type="domain" description="HTH lysR-type" evidence="5">
    <location>
        <begin position="1"/>
        <end position="58"/>
    </location>
</feature>
<proteinExistence type="inferred from homology"/>
<dbReference type="Pfam" id="PF00126">
    <property type="entry name" value="HTH_1"/>
    <property type="match status" value="1"/>
</dbReference>
<dbReference type="GO" id="GO:0003700">
    <property type="term" value="F:DNA-binding transcription factor activity"/>
    <property type="evidence" value="ECO:0007669"/>
    <property type="project" value="InterPro"/>
</dbReference>
<dbReference type="PANTHER" id="PTHR30346:SF0">
    <property type="entry name" value="HCA OPERON TRANSCRIPTIONAL ACTIVATOR HCAR"/>
    <property type="match status" value="1"/>
</dbReference>
<evidence type="ECO:0000313" key="8">
    <source>
        <dbReference type="Proteomes" id="UP000829758"/>
    </source>
</evidence>
<keyword evidence="4" id="KW-0804">Transcription</keyword>
<evidence type="ECO:0000256" key="2">
    <source>
        <dbReference type="ARBA" id="ARBA00023015"/>
    </source>
</evidence>
<dbReference type="Proteomes" id="UP001155145">
    <property type="component" value="Unassembled WGS sequence"/>
</dbReference>
<dbReference type="PROSITE" id="PS50931">
    <property type="entry name" value="HTH_LYSR"/>
    <property type="match status" value="1"/>
</dbReference>
<dbReference type="Pfam" id="PF03466">
    <property type="entry name" value="LysR_substrate"/>
    <property type="match status" value="1"/>
</dbReference>
<dbReference type="InterPro" id="IPR005119">
    <property type="entry name" value="LysR_subst-bd"/>
</dbReference>
<accession>A0A9X1MAE4</accession>
<dbReference type="InterPro" id="IPR000847">
    <property type="entry name" value="LysR_HTH_N"/>
</dbReference>
<evidence type="ECO:0000256" key="1">
    <source>
        <dbReference type="ARBA" id="ARBA00009437"/>
    </source>
</evidence>
<dbReference type="CDD" id="cd08414">
    <property type="entry name" value="PBP2_LTTR_aromatics_like"/>
    <property type="match status" value="1"/>
</dbReference>
<dbReference type="Gene3D" id="1.10.10.10">
    <property type="entry name" value="Winged helix-like DNA-binding domain superfamily/Winged helix DNA-binding domain"/>
    <property type="match status" value="1"/>
</dbReference>
<dbReference type="SUPFAM" id="SSF46785">
    <property type="entry name" value="Winged helix' DNA-binding domain"/>
    <property type="match status" value="1"/>
</dbReference>
<organism evidence="6 9">
    <name type="scientific">Arthrobacter zhangbolii</name>
    <dbReference type="NCBI Taxonomy" id="2886936"/>
    <lineage>
        <taxon>Bacteria</taxon>
        <taxon>Bacillati</taxon>
        <taxon>Actinomycetota</taxon>
        <taxon>Actinomycetes</taxon>
        <taxon>Micrococcales</taxon>
        <taxon>Micrococcaceae</taxon>
        <taxon>Arthrobacter</taxon>
    </lineage>
</organism>
<name>A0A9X1MAE4_9MICC</name>
<keyword evidence="2" id="KW-0805">Transcription regulation</keyword>
<evidence type="ECO:0000256" key="4">
    <source>
        <dbReference type="ARBA" id="ARBA00023163"/>
    </source>
</evidence>
<dbReference type="SUPFAM" id="SSF53850">
    <property type="entry name" value="Periplasmic binding protein-like II"/>
    <property type="match status" value="1"/>
</dbReference>
<evidence type="ECO:0000313" key="9">
    <source>
        <dbReference type="Proteomes" id="UP001155145"/>
    </source>
</evidence>
<sequence length="308" mass="32609">MELRHLIGFVATAEELHFGRAAARLHTAQPALSQQIRHLEKELGVQLFHRNTRSVTLSDAGAALLGPARQVLADVEVAKRAAVLGNSEIVGRVVVGFAGASSRAALPKLARAVRAEQPGIELVLQGQTYAGAALAEVTAGTLDIGFARLPVRDSALSTRVYEYERLVAALPSDHPLAGRESISAADLAEEPFVTFPGTRGSTVRDALIQVAMNAGFTPRIMQEAPDSYTILGLVAAGVGVTITVSSVQHINTPGLVYRNLDDDIPEMAAVLAWRKDNASAAVQAVLKIAEEVLPTPIPEESRLPSGIQ</sequence>